<evidence type="ECO:0000256" key="1">
    <source>
        <dbReference type="SAM" id="MobiDB-lite"/>
    </source>
</evidence>
<evidence type="ECO:0000313" key="2">
    <source>
        <dbReference type="EMBL" id="CDI87380.1"/>
    </source>
</evidence>
<feature type="compositionally biased region" description="Polar residues" evidence="1">
    <location>
        <begin position="317"/>
        <end position="327"/>
    </location>
</feature>
<name>U6H4K0_9EIME</name>
<protein>
    <submittedName>
        <fullName evidence="2">Uncharacterized protein</fullName>
    </submittedName>
</protein>
<feature type="compositionally biased region" description="Polar residues" evidence="1">
    <location>
        <begin position="848"/>
        <end position="866"/>
    </location>
</feature>
<feature type="region of interest" description="Disordered" evidence="1">
    <location>
        <begin position="305"/>
        <end position="333"/>
    </location>
</feature>
<feature type="compositionally biased region" description="Polar residues" evidence="1">
    <location>
        <begin position="646"/>
        <end position="663"/>
    </location>
</feature>
<feature type="region of interest" description="Disordered" evidence="1">
    <location>
        <begin position="192"/>
        <end position="251"/>
    </location>
</feature>
<dbReference type="VEuPathDB" id="ToxoDB:EPH_0075940"/>
<feature type="compositionally biased region" description="Basic and acidic residues" evidence="1">
    <location>
        <begin position="582"/>
        <end position="592"/>
    </location>
</feature>
<dbReference type="EMBL" id="HG697331">
    <property type="protein sequence ID" value="CDI87380.1"/>
    <property type="molecule type" value="Genomic_DNA"/>
</dbReference>
<feature type="region of interest" description="Disordered" evidence="1">
    <location>
        <begin position="489"/>
        <end position="944"/>
    </location>
</feature>
<reference evidence="2" key="1">
    <citation type="submission" date="2013-10" db="EMBL/GenBank/DDBJ databases">
        <title>Genomic analysis of the causative agents of coccidiosis in chickens.</title>
        <authorList>
            <person name="Reid A.J."/>
            <person name="Blake D."/>
            <person name="Billington K."/>
            <person name="Browne H."/>
            <person name="Dunn M."/>
            <person name="Hung S."/>
            <person name="Kawahara F."/>
            <person name="Miranda-Saavedra D."/>
            <person name="Mourier T."/>
            <person name="Nagra H."/>
            <person name="Otto T.D."/>
            <person name="Rawlings N."/>
            <person name="Sanchez A."/>
            <person name="Sanders M."/>
            <person name="Subramaniam C."/>
            <person name="Tay Y."/>
            <person name="Dear P."/>
            <person name="Doerig C."/>
            <person name="Gruber A."/>
            <person name="Parkinson J."/>
            <person name="Shirley M."/>
            <person name="Wan K.L."/>
            <person name="Berriman M."/>
            <person name="Tomley F."/>
            <person name="Pain A."/>
        </authorList>
    </citation>
    <scope>NUCLEOTIDE SEQUENCE [LARGE SCALE GENOMIC DNA]</scope>
    <source>
        <strain evidence="2">Houghton</strain>
    </source>
</reference>
<evidence type="ECO:0000313" key="3">
    <source>
        <dbReference type="Proteomes" id="UP000018201"/>
    </source>
</evidence>
<proteinExistence type="predicted"/>
<gene>
    <name evidence="2" type="ORF">EPH_0075940</name>
</gene>
<dbReference type="AlphaFoldDB" id="U6H4K0"/>
<feature type="compositionally biased region" description="Polar residues" evidence="1">
    <location>
        <begin position="628"/>
        <end position="639"/>
    </location>
</feature>
<feature type="compositionally biased region" description="Basic and acidic residues" evidence="1">
    <location>
        <begin position="713"/>
        <end position="743"/>
    </location>
</feature>
<keyword evidence="3" id="KW-1185">Reference proteome</keyword>
<reference evidence="2" key="2">
    <citation type="submission" date="2013-10" db="EMBL/GenBank/DDBJ databases">
        <authorList>
            <person name="Aslett M."/>
        </authorList>
    </citation>
    <scope>NUCLEOTIDE SEQUENCE [LARGE SCALE GENOMIC DNA]</scope>
    <source>
        <strain evidence="2">Houghton</strain>
    </source>
</reference>
<accession>U6H4K0</accession>
<dbReference type="Proteomes" id="UP000018201">
    <property type="component" value="Unassembled WGS sequence"/>
</dbReference>
<feature type="compositionally biased region" description="Basic and acidic residues" evidence="1">
    <location>
        <begin position="525"/>
        <end position="539"/>
    </location>
</feature>
<organism evidence="2 3">
    <name type="scientific">Eimeria praecox</name>
    <dbReference type="NCBI Taxonomy" id="51316"/>
    <lineage>
        <taxon>Eukaryota</taxon>
        <taxon>Sar</taxon>
        <taxon>Alveolata</taxon>
        <taxon>Apicomplexa</taxon>
        <taxon>Conoidasida</taxon>
        <taxon>Coccidia</taxon>
        <taxon>Eucoccidiorida</taxon>
        <taxon>Eimeriorina</taxon>
        <taxon>Eimeriidae</taxon>
        <taxon>Eimeria</taxon>
    </lineage>
</organism>
<feature type="compositionally biased region" description="Basic and acidic residues" evidence="1">
    <location>
        <begin position="755"/>
        <end position="770"/>
    </location>
</feature>
<feature type="compositionally biased region" description="Low complexity" evidence="1">
    <location>
        <begin position="772"/>
        <end position="789"/>
    </location>
</feature>
<feature type="compositionally biased region" description="Basic and acidic residues" evidence="1">
    <location>
        <begin position="552"/>
        <end position="570"/>
    </location>
</feature>
<dbReference type="OrthoDB" id="347885at2759"/>
<sequence>MCEHITAKPPKAICSPGFFESDGLCIQRRETPCEEQRDGVPFPWDEAEFNTETPPYTTSSEVFVHEKHDKVPTLHKKMPIASEAMHEIEKKPSRWETLRRDFNTDFMASETVELHSHPGGIPKGSQDMLFDGELGGEFDYGLNEPDLLVSYGDTEGHTFGHQWPYTTEGTEIALNEDSLEVFPRFVSRRRLKVTASRPDQNASGARDNATEGMRVPQPSWNSSADHPVAETSSRRHQPHSGEAPTRFHPGLPLVNTLGRPYASHASIIKPMNPSLLHPHNILANPVSPVRPSGRPAMWHDHRFDSPVGSERGPFARQQRSYTHSDGATSGVPGISPQHMLTLQRLSAPLSRQSANGVGADDAAAQRTNVASSQAQATTVMGGYSLPGHATSTTTKTLTANGEGWQERWLQDGRHFFTHGPTRDLVTGLNSLTEEIQAPIDWACDPTFSLDLEQFVCIRVELRRPDIICDGKPEGDFCINVVEKPPQWYCPLDPPPSSSKKDDKNAKYQAKKKEKAKEGSQSGPAEKPKDSAKKEEERQQESGASQGKKKKKSAEDSEEKERQSSDNNERRRGGRAQDVQASEGRESRKKANDSHSVNNDAEESNTESNQRSDRSQSRSRRNSNGSPQTQRSANSQEEGSEQGGQRTGDSTSQEAQSTDQSNRTPSRRQRKPAPPQETTAAEENADSRSTRNTAGRRPTDGQQRRSRPAQTNASRERQGSDEEEERSRGGDEGSRQRQPQEGRRPRPGAAEGGADDEGRKEDLTGQSEKPEASSTQSRSRRPQPQGQRTGESQRAAEDGEEEEEKEGSGSAGSTAGRRGRRPRPGAAEGGADDEEGNGILTRQSEKPEASSTQSRSRRPQAQGQRTGESQRAAEDGEEEEEKEGSGSAGSTAGRRPTEGQQRRNRPAQTNASGEGQGSDEEEERDVGRVQVLRKAVQMTKKETGS</sequence>